<reference evidence="4" key="1">
    <citation type="submission" date="2016-06" db="UniProtKB">
        <authorList>
            <consortium name="WormBaseParasite"/>
        </authorList>
    </citation>
    <scope>IDENTIFICATION</scope>
</reference>
<name>A0A183KFT3_9TREM</name>
<protein>
    <submittedName>
        <fullName evidence="2 4">Uncharacterized protein</fullName>
    </submittedName>
</protein>
<evidence type="ECO:0000256" key="1">
    <source>
        <dbReference type="SAM" id="MobiDB-lite"/>
    </source>
</evidence>
<sequence length="45" mass="4926">MTSQFDDETDENLSTLPCLPRPDDKHTTTASVGVLCNPNILHLEG</sequence>
<evidence type="ECO:0000313" key="4">
    <source>
        <dbReference type="WBParaSite" id="SCUD_0001388201-mRNA-1"/>
    </source>
</evidence>
<evidence type="ECO:0000313" key="2">
    <source>
        <dbReference type="EMBL" id="VDP54459.1"/>
    </source>
</evidence>
<proteinExistence type="predicted"/>
<organism evidence="4">
    <name type="scientific">Schistosoma curassoni</name>
    <dbReference type="NCBI Taxonomy" id="6186"/>
    <lineage>
        <taxon>Eukaryota</taxon>
        <taxon>Metazoa</taxon>
        <taxon>Spiralia</taxon>
        <taxon>Lophotrochozoa</taxon>
        <taxon>Platyhelminthes</taxon>
        <taxon>Trematoda</taxon>
        <taxon>Digenea</taxon>
        <taxon>Strigeidida</taxon>
        <taxon>Schistosomatoidea</taxon>
        <taxon>Schistosomatidae</taxon>
        <taxon>Schistosoma</taxon>
    </lineage>
</organism>
<reference evidence="2 3" key="2">
    <citation type="submission" date="2018-11" db="EMBL/GenBank/DDBJ databases">
        <authorList>
            <consortium name="Pathogen Informatics"/>
        </authorList>
    </citation>
    <scope>NUCLEOTIDE SEQUENCE [LARGE SCALE GENOMIC DNA]</scope>
    <source>
        <strain evidence="2">Dakar</strain>
        <strain evidence="3">Dakar, Senegal</strain>
    </source>
</reference>
<dbReference type="WBParaSite" id="SCUD_0001388201-mRNA-1">
    <property type="protein sequence ID" value="SCUD_0001388201-mRNA-1"/>
    <property type="gene ID" value="SCUD_0001388201"/>
</dbReference>
<dbReference type="AlphaFoldDB" id="A0A183KFT3"/>
<dbReference type="Proteomes" id="UP000279833">
    <property type="component" value="Unassembled WGS sequence"/>
</dbReference>
<feature type="compositionally biased region" description="Acidic residues" evidence="1">
    <location>
        <begin position="1"/>
        <end position="11"/>
    </location>
</feature>
<evidence type="ECO:0000313" key="3">
    <source>
        <dbReference type="Proteomes" id="UP000279833"/>
    </source>
</evidence>
<feature type="region of interest" description="Disordered" evidence="1">
    <location>
        <begin position="1"/>
        <end position="29"/>
    </location>
</feature>
<gene>
    <name evidence="2" type="ORF">SCUD_LOCUS13879</name>
</gene>
<accession>A0A183KFT3</accession>
<dbReference type="EMBL" id="UZAK01036230">
    <property type="protein sequence ID" value="VDP54459.1"/>
    <property type="molecule type" value="Genomic_DNA"/>
</dbReference>
<keyword evidence="3" id="KW-1185">Reference proteome</keyword>